<organism evidence="8 9">
    <name type="scientific">Anaerocolumna chitinilytica</name>
    <dbReference type="NCBI Taxonomy" id="1727145"/>
    <lineage>
        <taxon>Bacteria</taxon>
        <taxon>Bacillati</taxon>
        <taxon>Bacillota</taxon>
        <taxon>Clostridia</taxon>
        <taxon>Lachnospirales</taxon>
        <taxon>Lachnospiraceae</taxon>
        <taxon>Anaerocolumna</taxon>
    </lineage>
</organism>
<dbReference type="InterPro" id="IPR051204">
    <property type="entry name" value="ABC_transp_perm/SBD"/>
</dbReference>
<comment type="similarity">
    <text evidence="6">Belongs to the binding-protein-dependent transport system permease family.</text>
</comment>
<dbReference type="PROSITE" id="PS50928">
    <property type="entry name" value="ABC_TM1"/>
    <property type="match status" value="1"/>
</dbReference>
<keyword evidence="3 6" id="KW-0812">Transmembrane</keyword>
<feature type="transmembrane region" description="Helical" evidence="6">
    <location>
        <begin position="25"/>
        <end position="44"/>
    </location>
</feature>
<dbReference type="GO" id="GO:0031460">
    <property type="term" value="P:glycine betaine transport"/>
    <property type="evidence" value="ECO:0007669"/>
    <property type="project" value="TreeGrafter"/>
</dbReference>
<dbReference type="InterPro" id="IPR000515">
    <property type="entry name" value="MetI-like"/>
</dbReference>
<name>A0A7I8DHF9_9FIRM</name>
<keyword evidence="9" id="KW-1185">Reference proteome</keyword>
<dbReference type="PANTHER" id="PTHR30177:SF4">
    <property type="entry name" value="OSMOPROTECTANT IMPORT PERMEASE PROTEIN OSMW"/>
    <property type="match status" value="1"/>
</dbReference>
<dbReference type="Proteomes" id="UP000515703">
    <property type="component" value="Chromosome"/>
</dbReference>
<dbReference type="CDD" id="cd06261">
    <property type="entry name" value="TM_PBP2"/>
    <property type="match status" value="1"/>
</dbReference>
<dbReference type="SUPFAM" id="SSF161098">
    <property type="entry name" value="MetI-like"/>
    <property type="match status" value="1"/>
</dbReference>
<dbReference type="Gene3D" id="1.10.3720.10">
    <property type="entry name" value="MetI-like"/>
    <property type="match status" value="1"/>
</dbReference>
<dbReference type="PANTHER" id="PTHR30177">
    <property type="entry name" value="GLYCINE BETAINE/L-PROLINE TRANSPORT SYSTEM PERMEASE PROTEIN PROW"/>
    <property type="match status" value="1"/>
</dbReference>
<keyword evidence="4 6" id="KW-1133">Transmembrane helix</keyword>
<accession>A0A7I8DHF9</accession>
<reference evidence="8 9" key="1">
    <citation type="submission" date="2020-08" db="EMBL/GenBank/DDBJ databases">
        <title>Draft genome sequencing of an Anaerocolumna strain isolated from anoxic soil subjected to BSD treatment.</title>
        <authorList>
            <person name="Uek A."/>
            <person name="Tonouchi A."/>
        </authorList>
    </citation>
    <scope>NUCLEOTIDE SEQUENCE [LARGE SCALE GENOMIC DNA]</scope>
    <source>
        <strain evidence="8 9">CTTW</strain>
    </source>
</reference>
<comment type="subcellular location">
    <subcellularLocation>
        <location evidence="6">Cell membrane</location>
        <topology evidence="6">Multi-pass membrane protein</topology>
    </subcellularLocation>
    <subcellularLocation>
        <location evidence="1">Membrane</location>
        <topology evidence="1">Multi-pass membrane protein</topology>
    </subcellularLocation>
</comment>
<feature type="transmembrane region" description="Helical" evidence="6">
    <location>
        <begin position="149"/>
        <end position="172"/>
    </location>
</feature>
<evidence type="ECO:0000256" key="6">
    <source>
        <dbReference type="RuleBase" id="RU363032"/>
    </source>
</evidence>
<keyword evidence="5 6" id="KW-0472">Membrane</keyword>
<dbReference type="GO" id="GO:0005886">
    <property type="term" value="C:plasma membrane"/>
    <property type="evidence" value="ECO:0007669"/>
    <property type="project" value="UniProtKB-SubCell"/>
</dbReference>
<feature type="transmembrane region" description="Helical" evidence="6">
    <location>
        <begin position="56"/>
        <end position="78"/>
    </location>
</feature>
<sequence>MQPILDYLLHNWNDVLKLALEHLDISLVSIIFAMVIAIPLGIFSTRCRSLTKLFKGIFGTLRVIPSLAILILCIPIMGTGMKPAVTALAVLAIPPVLINTTLAFQTLPGPVLETAYAMGMGRWRMFFTVKFPLAFPLIFTGIKTAVVEVIASATLAAYIGAGGLGSLIFTGLGLMRTDLLIIGGASVAILSLLSGYLLNLLDHRITRYKNPGK</sequence>
<protein>
    <submittedName>
        <fullName evidence="8">Glycine/betaine ABC transporter permease</fullName>
    </submittedName>
</protein>
<feature type="domain" description="ABC transmembrane type-1" evidence="7">
    <location>
        <begin position="19"/>
        <end position="202"/>
    </location>
</feature>
<evidence type="ECO:0000256" key="5">
    <source>
        <dbReference type="ARBA" id="ARBA00023136"/>
    </source>
</evidence>
<dbReference type="AlphaFoldDB" id="A0A7I8DHF9"/>
<proteinExistence type="inferred from homology"/>
<gene>
    <name evidence="8" type="ORF">bsdcttw_08130</name>
</gene>
<evidence type="ECO:0000256" key="1">
    <source>
        <dbReference type="ARBA" id="ARBA00004141"/>
    </source>
</evidence>
<evidence type="ECO:0000313" key="9">
    <source>
        <dbReference type="Proteomes" id="UP000515703"/>
    </source>
</evidence>
<evidence type="ECO:0000259" key="7">
    <source>
        <dbReference type="PROSITE" id="PS50928"/>
    </source>
</evidence>
<dbReference type="GO" id="GO:0055085">
    <property type="term" value="P:transmembrane transport"/>
    <property type="evidence" value="ECO:0007669"/>
    <property type="project" value="InterPro"/>
</dbReference>
<feature type="transmembrane region" description="Helical" evidence="6">
    <location>
        <begin position="84"/>
        <end position="104"/>
    </location>
</feature>
<keyword evidence="2 6" id="KW-0813">Transport</keyword>
<evidence type="ECO:0000256" key="2">
    <source>
        <dbReference type="ARBA" id="ARBA00022448"/>
    </source>
</evidence>
<dbReference type="RefSeq" id="WP_185258167.1">
    <property type="nucleotide sequence ID" value="NZ_AP023368.1"/>
</dbReference>
<feature type="transmembrane region" description="Helical" evidence="6">
    <location>
        <begin position="125"/>
        <end position="143"/>
    </location>
</feature>
<evidence type="ECO:0000256" key="4">
    <source>
        <dbReference type="ARBA" id="ARBA00022989"/>
    </source>
</evidence>
<dbReference type="Pfam" id="PF00528">
    <property type="entry name" value="BPD_transp_1"/>
    <property type="match status" value="1"/>
</dbReference>
<evidence type="ECO:0000256" key="3">
    <source>
        <dbReference type="ARBA" id="ARBA00022692"/>
    </source>
</evidence>
<dbReference type="InterPro" id="IPR035906">
    <property type="entry name" value="MetI-like_sf"/>
</dbReference>
<dbReference type="KEGG" id="acht:bsdcttw_08130"/>
<evidence type="ECO:0000313" key="8">
    <source>
        <dbReference type="EMBL" id="BCJ97772.1"/>
    </source>
</evidence>
<dbReference type="EMBL" id="AP023368">
    <property type="protein sequence ID" value="BCJ97772.1"/>
    <property type="molecule type" value="Genomic_DNA"/>
</dbReference>
<feature type="transmembrane region" description="Helical" evidence="6">
    <location>
        <begin position="179"/>
        <end position="198"/>
    </location>
</feature>
<reference evidence="8 9" key="2">
    <citation type="submission" date="2020-08" db="EMBL/GenBank/DDBJ databases">
        <authorList>
            <person name="Ueki A."/>
            <person name="Tonouchi A."/>
        </authorList>
    </citation>
    <scope>NUCLEOTIDE SEQUENCE [LARGE SCALE GENOMIC DNA]</scope>
    <source>
        <strain evidence="8 9">CTTW</strain>
    </source>
</reference>